<keyword evidence="8" id="KW-0472">Membrane</keyword>
<keyword evidence="3" id="KW-0597">Phosphoprotein</keyword>
<keyword evidence="8" id="KW-1133">Transmembrane helix</keyword>
<evidence type="ECO:0000256" key="5">
    <source>
        <dbReference type="ARBA" id="ARBA00022741"/>
    </source>
</evidence>
<dbReference type="InterPro" id="IPR036890">
    <property type="entry name" value="HATPase_C_sf"/>
</dbReference>
<dbReference type="InterPro" id="IPR011990">
    <property type="entry name" value="TPR-like_helical_dom_sf"/>
</dbReference>
<comment type="catalytic activity">
    <reaction evidence="1">
        <text>ATP + protein L-histidine = ADP + protein N-phospho-L-histidine.</text>
        <dbReference type="EC" id="2.7.13.3"/>
    </reaction>
</comment>
<feature type="domain" description="Histidine kinase" evidence="10">
    <location>
        <begin position="540"/>
        <end position="731"/>
    </location>
</feature>
<dbReference type="RefSeq" id="WP_247812206.1">
    <property type="nucleotide sequence ID" value="NZ_CP095855.1"/>
</dbReference>
<evidence type="ECO:0000256" key="4">
    <source>
        <dbReference type="ARBA" id="ARBA00022679"/>
    </source>
</evidence>
<feature type="chain" id="PRO_5046997321" description="histidine kinase" evidence="9">
    <location>
        <begin position="17"/>
        <end position="753"/>
    </location>
</feature>
<proteinExistence type="predicted"/>
<sequence length="753" mass="84591">MRLLLFFIMTSAVIRAAAQEFSPLQADSLRHELTNASDNYTRVKTLIHLAEYHIWKKGEFAINLDSANTCLTEADRLNRTVRSTELAGHQLLMKGFMLTEEGKRKEGQVAVMQSIPLLQKSNSQRLLGLAYFELQAFYDYSDSCQRRERIRITGLAVKAFHQAGEKALEGWALTTLGDLHSIQEEYAVSNGYLLQALAIYDAIGHKKTQDAYELLGRNCNNQGDYRRAFEYALLALKAAKATSDSSMQMATINNLLGSLYRNAGRAEISIAYYQEGLTIALQHNDGPNALLMAYVLGRTYLDLHQPRKAIEVLDAIPRGLLDSSNARVKALMGMVYMEGYYARKQSKKAYKYAAVLEKLIAENTLTAEWVNRACIALVRYHLNEHDIAKARLYLDKCMTVSLLPNSPEWVSRYDISYKVDSAEGNYRAAFHALLKYKTQDDLLHNDVKTRQFQQLDVEYETSKKVDSISLLTQKTNLQATNLRQARLIRNITMIGIVLTLAVIGLLYRQYKLKQRNNKTMAIKNEHLEHLVNEKEWLLQEVNHRVKNNLQTIVSLLELQSDSLSGDAHFALQTSQNRIYATSLLYQKLYRTENVSSVNMKVYITELVQHLQDALGSSTSVTVTLDIAPIELDVSQGVPLGLIINEIITNSFKYAFDETISYPEIVVTFAIEQGVASLVIKDNGVGFSDDGKDSFGTGLKLVKGLTGNIKGEATIISDNGTFIKIMFLPKGSPASEMQSSASSGMFSFETQTLY</sequence>
<feature type="signal peptide" evidence="9">
    <location>
        <begin position="1"/>
        <end position="16"/>
    </location>
</feature>
<evidence type="ECO:0000256" key="1">
    <source>
        <dbReference type="ARBA" id="ARBA00000085"/>
    </source>
</evidence>
<evidence type="ECO:0000313" key="11">
    <source>
        <dbReference type="EMBL" id="UPK69944.1"/>
    </source>
</evidence>
<evidence type="ECO:0000256" key="3">
    <source>
        <dbReference type="ARBA" id="ARBA00022553"/>
    </source>
</evidence>
<evidence type="ECO:0000256" key="2">
    <source>
        <dbReference type="ARBA" id="ARBA00012438"/>
    </source>
</evidence>
<dbReference type="Pfam" id="PF13424">
    <property type="entry name" value="TPR_12"/>
    <property type="match status" value="1"/>
</dbReference>
<dbReference type="InterPro" id="IPR005467">
    <property type="entry name" value="His_kinase_dom"/>
</dbReference>
<dbReference type="PANTHER" id="PTHR41523">
    <property type="entry name" value="TWO-COMPONENT SYSTEM SENSOR PROTEIN"/>
    <property type="match status" value="1"/>
</dbReference>
<keyword evidence="6" id="KW-0418">Kinase</keyword>
<keyword evidence="12" id="KW-1185">Reference proteome</keyword>
<reference evidence="11 12" key="1">
    <citation type="submission" date="2022-04" db="EMBL/GenBank/DDBJ databases">
        <title>The arsenic-methylating capacity of Chitinophaga filiformis YT5 during chitin decomposition.</title>
        <authorList>
            <person name="Chen G."/>
            <person name="Liang Y."/>
        </authorList>
    </citation>
    <scope>NUCLEOTIDE SEQUENCE [LARGE SCALE GENOMIC DNA]</scope>
    <source>
        <strain evidence="11 12">YT5</strain>
    </source>
</reference>
<evidence type="ECO:0000256" key="7">
    <source>
        <dbReference type="ARBA" id="ARBA00022840"/>
    </source>
</evidence>
<feature type="transmembrane region" description="Helical" evidence="8">
    <location>
        <begin position="487"/>
        <end position="507"/>
    </location>
</feature>
<dbReference type="Pfam" id="PF07568">
    <property type="entry name" value="HisKA_2"/>
    <property type="match status" value="1"/>
</dbReference>
<dbReference type="PROSITE" id="PS50109">
    <property type="entry name" value="HIS_KIN"/>
    <property type="match status" value="1"/>
</dbReference>
<keyword evidence="8" id="KW-0812">Transmembrane</keyword>
<keyword evidence="9" id="KW-0732">Signal</keyword>
<dbReference type="SMART" id="SM00387">
    <property type="entry name" value="HATPase_c"/>
    <property type="match status" value="1"/>
</dbReference>
<name>A0ABY4I3T5_CHIFI</name>
<evidence type="ECO:0000313" key="12">
    <source>
        <dbReference type="Proteomes" id="UP000830198"/>
    </source>
</evidence>
<dbReference type="SUPFAM" id="SSF55874">
    <property type="entry name" value="ATPase domain of HSP90 chaperone/DNA topoisomerase II/histidine kinase"/>
    <property type="match status" value="1"/>
</dbReference>
<evidence type="ECO:0000256" key="6">
    <source>
        <dbReference type="ARBA" id="ARBA00022777"/>
    </source>
</evidence>
<protein>
    <recommendedName>
        <fullName evidence="2">histidine kinase</fullName>
        <ecNumber evidence="2">2.7.13.3</ecNumber>
    </recommendedName>
</protein>
<dbReference type="Gene3D" id="3.30.450.20">
    <property type="entry name" value="PAS domain"/>
    <property type="match status" value="1"/>
</dbReference>
<dbReference type="EMBL" id="CP095855">
    <property type="protein sequence ID" value="UPK69944.1"/>
    <property type="molecule type" value="Genomic_DNA"/>
</dbReference>
<keyword evidence="5" id="KW-0547">Nucleotide-binding</keyword>
<evidence type="ECO:0000256" key="8">
    <source>
        <dbReference type="SAM" id="Phobius"/>
    </source>
</evidence>
<dbReference type="InterPro" id="IPR003594">
    <property type="entry name" value="HATPase_dom"/>
</dbReference>
<dbReference type="PANTHER" id="PTHR41523:SF8">
    <property type="entry name" value="ETHYLENE RESPONSE SENSOR PROTEIN"/>
    <property type="match status" value="1"/>
</dbReference>
<dbReference type="Gene3D" id="1.25.40.10">
    <property type="entry name" value="Tetratricopeptide repeat domain"/>
    <property type="match status" value="1"/>
</dbReference>
<dbReference type="Gene3D" id="3.30.565.10">
    <property type="entry name" value="Histidine kinase-like ATPase, C-terminal domain"/>
    <property type="match status" value="1"/>
</dbReference>
<keyword evidence="4" id="KW-0808">Transferase</keyword>
<organism evidence="11 12">
    <name type="scientific">Chitinophaga filiformis</name>
    <name type="common">Myxococcus filiformis</name>
    <name type="synonym">Flexibacter filiformis</name>
    <dbReference type="NCBI Taxonomy" id="104663"/>
    <lineage>
        <taxon>Bacteria</taxon>
        <taxon>Pseudomonadati</taxon>
        <taxon>Bacteroidota</taxon>
        <taxon>Chitinophagia</taxon>
        <taxon>Chitinophagales</taxon>
        <taxon>Chitinophagaceae</taxon>
        <taxon>Chitinophaga</taxon>
    </lineage>
</organism>
<gene>
    <name evidence="11" type="ORF">MYF79_01400</name>
</gene>
<accession>A0ABY4I3T5</accession>
<dbReference type="Pfam" id="PF02518">
    <property type="entry name" value="HATPase_c"/>
    <property type="match status" value="1"/>
</dbReference>
<evidence type="ECO:0000256" key="9">
    <source>
        <dbReference type="SAM" id="SignalP"/>
    </source>
</evidence>
<dbReference type="Proteomes" id="UP000830198">
    <property type="component" value="Chromosome"/>
</dbReference>
<dbReference type="EC" id="2.7.13.3" evidence="2"/>
<evidence type="ECO:0000259" key="10">
    <source>
        <dbReference type="PROSITE" id="PS50109"/>
    </source>
</evidence>
<dbReference type="SUPFAM" id="SSF48452">
    <property type="entry name" value="TPR-like"/>
    <property type="match status" value="1"/>
</dbReference>
<dbReference type="InterPro" id="IPR011495">
    <property type="entry name" value="Sig_transdc_His_kin_sub2_dim/P"/>
</dbReference>
<keyword evidence="7" id="KW-0067">ATP-binding</keyword>